<keyword evidence="3" id="KW-1185">Reference proteome</keyword>
<evidence type="ECO:0000256" key="1">
    <source>
        <dbReference type="SAM" id="MobiDB-lite"/>
    </source>
</evidence>
<dbReference type="PATRIC" id="fig|1278076.4.peg.373"/>
<gene>
    <name evidence="2" type="ORF">G352_01812</name>
</gene>
<dbReference type="Proteomes" id="UP000011731">
    <property type="component" value="Unassembled WGS sequence"/>
</dbReference>
<accession>M3A3P9</accession>
<protein>
    <submittedName>
        <fullName evidence="2">Uncharacterized protein</fullName>
    </submittedName>
</protein>
<proteinExistence type="predicted"/>
<dbReference type="EMBL" id="AOEX01000015">
    <property type="protein sequence ID" value="EME67084.1"/>
    <property type="molecule type" value="Genomic_DNA"/>
</dbReference>
<feature type="region of interest" description="Disordered" evidence="1">
    <location>
        <begin position="89"/>
        <end position="117"/>
    </location>
</feature>
<dbReference type="AlphaFoldDB" id="M3A3P9"/>
<sequence length="117" mass="12208">MRPEDAQLTKEIAMADEQSFWQSHRTLAGVARDAERFAVHLPLVGRLGIPRPEQLAYFAGLGLLVALDLIEWPVAVAIGVGQVLVTEHAKSAAEGPGSPAQAAATDGSQGTAVVPAT</sequence>
<organism evidence="2 3">
    <name type="scientific">Rhodococcus ruber BKS 20-38</name>
    <dbReference type="NCBI Taxonomy" id="1278076"/>
    <lineage>
        <taxon>Bacteria</taxon>
        <taxon>Bacillati</taxon>
        <taxon>Actinomycetota</taxon>
        <taxon>Actinomycetes</taxon>
        <taxon>Mycobacteriales</taxon>
        <taxon>Nocardiaceae</taxon>
        <taxon>Rhodococcus</taxon>
    </lineage>
</organism>
<evidence type="ECO:0000313" key="3">
    <source>
        <dbReference type="Proteomes" id="UP000011731"/>
    </source>
</evidence>
<reference evidence="2 3" key="1">
    <citation type="journal article" date="2013" name="Genome Announc.">
        <title>Draft Genome Sequence of Rhodococcus ruber Strain BKS 20-38.</title>
        <authorList>
            <person name="Bala M."/>
            <person name="Kumar S."/>
            <person name="Raghava G.P."/>
            <person name="Mayilraj S."/>
        </authorList>
    </citation>
    <scope>NUCLEOTIDE SEQUENCE [LARGE SCALE GENOMIC DNA]</scope>
    <source>
        <strain evidence="2 3">BKS 20-38</strain>
    </source>
</reference>
<comment type="caution">
    <text evidence="2">The sequence shown here is derived from an EMBL/GenBank/DDBJ whole genome shotgun (WGS) entry which is preliminary data.</text>
</comment>
<evidence type="ECO:0000313" key="2">
    <source>
        <dbReference type="EMBL" id="EME67084.1"/>
    </source>
</evidence>
<name>M3A3P9_9NOCA</name>